<dbReference type="AlphaFoldDB" id="A0A0E9RQ62"/>
<dbReference type="EMBL" id="GBXM01077615">
    <property type="protein sequence ID" value="JAH30962.1"/>
    <property type="molecule type" value="Transcribed_RNA"/>
</dbReference>
<organism evidence="1">
    <name type="scientific">Anguilla anguilla</name>
    <name type="common">European freshwater eel</name>
    <name type="synonym">Muraena anguilla</name>
    <dbReference type="NCBI Taxonomy" id="7936"/>
    <lineage>
        <taxon>Eukaryota</taxon>
        <taxon>Metazoa</taxon>
        <taxon>Chordata</taxon>
        <taxon>Craniata</taxon>
        <taxon>Vertebrata</taxon>
        <taxon>Euteleostomi</taxon>
        <taxon>Actinopterygii</taxon>
        <taxon>Neopterygii</taxon>
        <taxon>Teleostei</taxon>
        <taxon>Anguilliformes</taxon>
        <taxon>Anguillidae</taxon>
        <taxon>Anguilla</taxon>
    </lineage>
</organism>
<sequence>MNKFAIHETLPSLYLIQNDVMKANSAEGAHRMEKNRDKGG</sequence>
<accession>A0A0E9RQ62</accession>
<name>A0A0E9RQ62_ANGAN</name>
<evidence type="ECO:0000313" key="1">
    <source>
        <dbReference type="EMBL" id="JAH30962.1"/>
    </source>
</evidence>
<reference evidence="1" key="1">
    <citation type="submission" date="2014-11" db="EMBL/GenBank/DDBJ databases">
        <authorList>
            <person name="Amaro Gonzalez C."/>
        </authorList>
    </citation>
    <scope>NUCLEOTIDE SEQUENCE</scope>
</reference>
<reference evidence="1" key="2">
    <citation type="journal article" date="2015" name="Fish Shellfish Immunol.">
        <title>Early steps in the European eel (Anguilla anguilla)-Vibrio vulnificus interaction in the gills: Role of the RtxA13 toxin.</title>
        <authorList>
            <person name="Callol A."/>
            <person name="Pajuelo D."/>
            <person name="Ebbesson L."/>
            <person name="Teles M."/>
            <person name="MacKenzie S."/>
            <person name="Amaro C."/>
        </authorList>
    </citation>
    <scope>NUCLEOTIDE SEQUENCE</scope>
</reference>
<protein>
    <submittedName>
        <fullName evidence="1">Uncharacterized protein</fullName>
    </submittedName>
</protein>
<proteinExistence type="predicted"/>